<feature type="transmembrane region" description="Helical" evidence="6">
    <location>
        <begin position="196"/>
        <end position="215"/>
    </location>
</feature>
<proteinExistence type="predicted"/>
<dbReference type="PROSITE" id="PS50850">
    <property type="entry name" value="MFS"/>
    <property type="match status" value="1"/>
</dbReference>
<evidence type="ECO:0000256" key="6">
    <source>
        <dbReference type="SAM" id="Phobius"/>
    </source>
</evidence>
<feature type="transmembrane region" description="Helical" evidence="6">
    <location>
        <begin position="406"/>
        <end position="429"/>
    </location>
</feature>
<keyword evidence="9" id="KW-1185">Reference proteome</keyword>
<comment type="caution">
    <text evidence="8">The sequence shown here is derived from an EMBL/GenBank/DDBJ whole genome shotgun (WGS) entry which is preliminary data.</text>
</comment>
<feature type="transmembrane region" description="Helical" evidence="6">
    <location>
        <begin position="381"/>
        <end position="400"/>
    </location>
</feature>
<feature type="transmembrane region" description="Helical" evidence="6">
    <location>
        <begin position="354"/>
        <end position="374"/>
    </location>
</feature>
<evidence type="ECO:0000256" key="3">
    <source>
        <dbReference type="ARBA" id="ARBA00022692"/>
    </source>
</evidence>
<reference evidence="8" key="1">
    <citation type="submission" date="2022-05" db="EMBL/GenBank/DDBJ databases">
        <authorList>
            <person name="Okamura Y."/>
        </authorList>
    </citation>
    <scope>NUCLEOTIDE SEQUENCE</scope>
</reference>
<name>A0A9P0ST56_PIEBR</name>
<evidence type="ECO:0000256" key="4">
    <source>
        <dbReference type="ARBA" id="ARBA00022989"/>
    </source>
</evidence>
<dbReference type="Proteomes" id="UP001152562">
    <property type="component" value="Unassembled WGS sequence"/>
</dbReference>
<feature type="transmembrane region" description="Helical" evidence="6">
    <location>
        <begin position="30"/>
        <end position="55"/>
    </location>
</feature>
<evidence type="ECO:0000313" key="9">
    <source>
        <dbReference type="Proteomes" id="UP001152562"/>
    </source>
</evidence>
<evidence type="ECO:0000256" key="5">
    <source>
        <dbReference type="ARBA" id="ARBA00023136"/>
    </source>
</evidence>
<dbReference type="EMBL" id="CALOZG010000001">
    <property type="protein sequence ID" value="CAH3938225.1"/>
    <property type="molecule type" value="Genomic_DNA"/>
</dbReference>
<evidence type="ECO:0000313" key="8">
    <source>
        <dbReference type="EMBL" id="CAH3938225.1"/>
    </source>
</evidence>
<comment type="subcellular location">
    <subcellularLocation>
        <location evidence="1">Membrane</location>
        <topology evidence="1">Multi-pass membrane protein</topology>
    </subcellularLocation>
</comment>
<dbReference type="GO" id="GO:0016020">
    <property type="term" value="C:membrane"/>
    <property type="evidence" value="ECO:0007669"/>
    <property type="project" value="UniProtKB-SubCell"/>
</dbReference>
<feature type="transmembrane region" description="Helical" evidence="6">
    <location>
        <begin position="467"/>
        <end position="486"/>
    </location>
</feature>
<evidence type="ECO:0000256" key="2">
    <source>
        <dbReference type="ARBA" id="ARBA00022448"/>
    </source>
</evidence>
<feature type="transmembrane region" description="Helical" evidence="6">
    <location>
        <begin position="120"/>
        <end position="141"/>
    </location>
</feature>
<dbReference type="InterPro" id="IPR036259">
    <property type="entry name" value="MFS_trans_sf"/>
</dbReference>
<keyword evidence="2" id="KW-0813">Transport</keyword>
<accession>A0A9P0ST56</accession>
<dbReference type="PANTHER" id="PTHR23511">
    <property type="entry name" value="SYNAPTIC VESICLE GLYCOPROTEIN 2"/>
    <property type="match status" value="1"/>
</dbReference>
<feature type="transmembrane region" description="Helical" evidence="6">
    <location>
        <begin position="95"/>
        <end position="114"/>
    </location>
</feature>
<evidence type="ECO:0000259" key="7">
    <source>
        <dbReference type="PROSITE" id="PS50850"/>
    </source>
</evidence>
<dbReference type="PANTHER" id="PTHR23511:SF35">
    <property type="entry name" value="MAJOR FACILITATOR SUPERFAMILY (MFS) PROFILE DOMAIN-CONTAINING PROTEIN"/>
    <property type="match status" value="1"/>
</dbReference>
<feature type="domain" description="Major facilitator superfamily (MFS) profile" evidence="7">
    <location>
        <begin position="30"/>
        <end position="487"/>
    </location>
</feature>
<feature type="transmembrane region" description="Helical" evidence="6">
    <location>
        <begin position="61"/>
        <end position="83"/>
    </location>
</feature>
<feature type="transmembrane region" description="Helical" evidence="6">
    <location>
        <begin position="441"/>
        <end position="461"/>
    </location>
</feature>
<dbReference type="InterPro" id="IPR011701">
    <property type="entry name" value="MFS"/>
</dbReference>
<keyword evidence="5 6" id="KW-0472">Membrane</keyword>
<sequence length="487" mass="53308">MSNCEVNNEKSWSYEDAFEITGHGRYNYKVLAACSLISVAVANEMFGFAITVAAASCDMDLTISQIGVLASSPFAGLLFAYPWGYYADTRGRKRALLLSTSIGFVFGFLGSFSVNWHMMLAFKIIGCSFSTASFTLTMTYLGECTRDRNRGQYIFIMMSMNLASEMLSYGLAYIILPFSFAYPVPLLSITFNSWRLFSMILCIPLGIGAIFMWTLQESPKFLADRGDGDEALQVLKMMFVANGNQEHEFPVKSLQSTVSVVKEIPCCVTLGQQIVQLFKPPLLWRTLQLFYLLSLTCSINNAIAMWFPTMLDIVFKSISSDTAEVSFCESITEDSVSHRNSNAPCTGTLSEETILSGIITSLFFVVLNLCVAKLATWRRQILMGSLLIAGVSCVMIIVLRQPIASVIFFSLAQITAIGSGSIASYFVDLYPTSCRGLAPSLGFMLGRFVSLTAVILIGGTIVNHCNAIFYTSATLAFSGAGVALLLP</sequence>
<protein>
    <recommendedName>
        <fullName evidence="7">Major facilitator superfamily (MFS) profile domain-containing protein</fullName>
    </recommendedName>
</protein>
<dbReference type="SUPFAM" id="SSF103473">
    <property type="entry name" value="MFS general substrate transporter"/>
    <property type="match status" value="1"/>
</dbReference>
<dbReference type="AlphaFoldDB" id="A0A9P0ST56"/>
<feature type="transmembrane region" description="Helical" evidence="6">
    <location>
        <begin position="153"/>
        <end position="176"/>
    </location>
</feature>
<organism evidence="8 9">
    <name type="scientific">Pieris brassicae</name>
    <name type="common">White butterfly</name>
    <name type="synonym">Large white butterfly</name>
    <dbReference type="NCBI Taxonomy" id="7116"/>
    <lineage>
        <taxon>Eukaryota</taxon>
        <taxon>Metazoa</taxon>
        <taxon>Ecdysozoa</taxon>
        <taxon>Arthropoda</taxon>
        <taxon>Hexapoda</taxon>
        <taxon>Insecta</taxon>
        <taxon>Pterygota</taxon>
        <taxon>Neoptera</taxon>
        <taxon>Endopterygota</taxon>
        <taxon>Lepidoptera</taxon>
        <taxon>Glossata</taxon>
        <taxon>Ditrysia</taxon>
        <taxon>Papilionoidea</taxon>
        <taxon>Pieridae</taxon>
        <taxon>Pierinae</taxon>
        <taxon>Pieris</taxon>
    </lineage>
</organism>
<keyword evidence="4 6" id="KW-1133">Transmembrane helix</keyword>
<dbReference type="GO" id="GO:0022857">
    <property type="term" value="F:transmembrane transporter activity"/>
    <property type="evidence" value="ECO:0007669"/>
    <property type="project" value="InterPro"/>
</dbReference>
<feature type="transmembrane region" description="Helical" evidence="6">
    <location>
        <begin position="289"/>
        <end position="307"/>
    </location>
</feature>
<evidence type="ECO:0000256" key="1">
    <source>
        <dbReference type="ARBA" id="ARBA00004141"/>
    </source>
</evidence>
<dbReference type="InterPro" id="IPR020846">
    <property type="entry name" value="MFS_dom"/>
</dbReference>
<keyword evidence="3 6" id="KW-0812">Transmembrane</keyword>
<gene>
    <name evidence="8" type="ORF">PIBRA_LOCUS1300</name>
</gene>
<dbReference type="Gene3D" id="1.20.1250.20">
    <property type="entry name" value="MFS general substrate transporter like domains"/>
    <property type="match status" value="1"/>
</dbReference>
<dbReference type="Pfam" id="PF07690">
    <property type="entry name" value="MFS_1"/>
    <property type="match status" value="1"/>
</dbReference>